<evidence type="ECO:0000256" key="2">
    <source>
        <dbReference type="ARBA" id="ARBA00007671"/>
    </source>
</evidence>
<protein>
    <recommendedName>
        <fullName evidence="6">Alkaline/neutral invertase</fullName>
        <ecNumber evidence="6">3.2.1.26</ecNumber>
    </recommendedName>
</protein>
<dbReference type="PANTHER" id="PTHR31916">
    <property type="match status" value="1"/>
</dbReference>
<dbReference type="FunFam" id="1.50.10.10:FF:000001">
    <property type="entry name" value="probable alkaline/neutral invertase B"/>
    <property type="match status" value="1"/>
</dbReference>
<dbReference type="AlphaFoldDB" id="A0A0C9S661"/>
<keyword evidence="5 6" id="KW-0326">Glycosidase</keyword>
<accession>A0A0C9S661</accession>
<comment type="similarity">
    <text evidence="2 6">Belongs to the glycosyl hydrolase 100 family.</text>
</comment>
<proteinExistence type="inferred from homology"/>
<reference evidence="7" key="1">
    <citation type="submission" date="2015-02" db="EMBL/GenBank/DDBJ databases">
        <title>A transcriptome of Wollemia nobilis - a relic of Gondwana.</title>
        <authorList>
            <person name="Chia J.Y."/>
            <person name="Leong Y.S."/>
            <person name="Abdul Karim S."/>
            <person name="Wan Azmi N."/>
            <person name="Hercus R."/>
            <person name="Croft L."/>
        </authorList>
    </citation>
    <scope>NUCLEOTIDE SEQUENCE</scope>
    <source>
        <strain evidence="7">MaeBrown</strain>
        <tissue evidence="7">Leaf</tissue>
    </source>
</reference>
<comment type="function">
    <text evidence="6">Invertase that cleaves sucrose into glucose and fructose.</text>
</comment>
<sequence length="553" mass="63254">MPSSLMTIDSLSLDSADEGLMMDMRPRPLNLQNRSMEEKSLTELAKGMEPVKSSERLEALASPSLSIRSYLGTPRSSVHTPFAPHPMVADAWENLRKSLVYYRGKPVGTIAALDSTEEALNYNQVFVRDFFPSALAFLMNGEPEIVKNFLLKTLHLQAWEKRIDCFTLGEGVMPASFKVLHDPERHTDILIADFGESAIGRVAPVDSGFWWIILLRAYIKCTGDHSLADMPDIQRGMRLILTLCLSEGFDTFPTLLCADGCCMIDRRMGIYGYPIEIQALFFLALRCARVLLKPEGGGKEFIERIDKRLHALSYHMRTYFWLDHEQLNNIYRYKTEEYSHTAVNKFNVIPDSIPDWVFDFMPMRGGYFVGNVSPARVDFRWFCLGNCVAILSSLATPEQASAIMDLFEERWEDLIGDMPLKIAYPTLENHEWRIVTGCDPKNTRWSYHNGGSWPVLLWLLTAACIKTGRPQIARKAIELMEQRLAKDHWPEYYDGKNGRYIGKQARKYQTWSLAGYLVSKMMLEDPSHLGMISLEEDKRILKPRLTRSVSWTC</sequence>
<dbReference type="Gene3D" id="1.50.10.10">
    <property type="match status" value="1"/>
</dbReference>
<evidence type="ECO:0000256" key="3">
    <source>
        <dbReference type="ARBA" id="ARBA00022801"/>
    </source>
</evidence>
<dbReference type="PANTHER" id="PTHR31916:SF59">
    <property type="entry name" value="CYTOSOLIC INVERTASE 1"/>
    <property type="match status" value="1"/>
</dbReference>
<dbReference type="SUPFAM" id="SSF48208">
    <property type="entry name" value="Six-hairpin glycosidases"/>
    <property type="match status" value="1"/>
</dbReference>
<evidence type="ECO:0000256" key="6">
    <source>
        <dbReference type="RuleBase" id="RU367047"/>
    </source>
</evidence>
<dbReference type="InterPro" id="IPR008928">
    <property type="entry name" value="6-hairpin_glycosidase_sf"/>
</dbReference>
<dbReference type="GO" id="GO:0005987">
    <property type="term" value="P:sucrose catabolic process"/>
    <property type="evidence" value="ECO:0007669"/>
    <property type="project" value="TreeGrafter"/>
</dbReference>
<evidence type="ECO:0000256" key="1">
    <source>
        <dbReference type="ARBA" id="ARBA00000094"/>
    </source>
</evidence>
<dbReference type="GO" id="GO:0004575">
    <property type="term" value="F:sucrose alpha-glucosidase activity"/>
    <property type="evidence" value="ECO:0007669"/>
    <property type="project" value="TreeGrafter"/>
</dbReference>
<evidence type="ECO:0000313" key="7">
    <source>
        <dbReference type="EMBL" id="JAG86428.1"/>
    </source>
</evidence>
<dbReference type="InterPro" id="IPR012341">
    <property type="entry name" value="6hp_glycosidase-like_sf"/>
</dbReference>
<keyword evidence="4 6" id="KW-0119">Carbohydrate metabolism</keyword>
<dbReference type="Pfam" id="PF12899">
    <property type="entry name" value="Glyco_hydro_100"/>
    <property type="match status" value="1"/>
</dbReference>
<evidence type="ECO:0000256" key="5">
    <source>
        <dbReference type="ARBA" id="ARBA00023295"/>
    </source>
</evidence>
<organism evidence="7">
    <name type="scientific">Wollemia nobilis</name>
    <dbReference type="NCBI Taxonomy" id="56998"/>
    <lineage>
        <taxon>Eukaryota</taxon>
        <taxon>Viridiplantae</taxon>
        <taxon>Streptophyta</taxon>
        <taxon>Embryophyta</taxon>
        <taxon>Tracheophyta</taxon>
        <taxon>Spermatophyta</taxon>
        <taxon>Pinopsida</taxon>
        <taxon>Pinidae</taxon>
        <taxon>Conifers II</taxon>
        <taxon>Araucariales</taxon>
        <taxon>Araucariaceae</taxon>
        <taxon>Wollemia</taxon>
    </lineage>
</organism>
<comment type="catalytic activity">
    <reaction evidence="1 6">
        <text>Hydrolysis of terminal non-reducing beta-D-fructofuranoside residues in beta-D-fructofuranosides.</text>
        <dbReference type="EC" id="3.2.1.26"/>
    </reaction>
</comment>
<dbReference type="InterPro" id="IPR024746">
    <property type="entry name" value="Glyco_hydro_100"/>
</dbReference>
<name>A0A0C9S661_9CONI</name>
<keyword evidence="3 6" id="KW-0378">Hydrolase</keyword>
<dbReference type="EC" id="3.2.1.26" evidence="6"/>
<evidence type="ECO:0000256" key="4">
    <source>
        <dbReference type="ARBA" id="ARBA00023277"/>
    </source>
</evidence>
<dbReference type="GO" id="GO:0033926">
    <property type="term" value="F:endo-alpha-N-acetylgalactosaminidase activity"/>
    <property type="evidence" value="ECO:0007669"/>
    <property type="project" value="UniProtKB-UniRule"/>
</dbReference>
<dbReference type="EMBL" id="GCHU01015399">
    <property type="protein sequence ID" value="JAG86428.1"/>
    <property type="molecule type" value="Transcribed_RNA"/>
</dbReference>